<comment type="caution">
    <text evidence="9">The sequence shown here is derived from an EMBL/GenBank/DDBJ whole genome shotgun (WGS) entry which is preliminary data.</text>
</comment>
<evidence type="ECO:0000256" key="8">
    <source>
        <dbReference type="SAM" id="Phobius"/>
    </source>
</evidence>
<name>A0ABU4TQ51_9PSEU</name>
<feature type="compositionally biased region" description="Pro residues" evidence="7">
    <location>
        <begin position="11"/>
        <end position="28"/>
    </location>
</feature>
<keyword evidence="3" id="KW-1003">Cell membrane</keyword>
<dbReference type="EMBL" id="JAXAVV010000005">
    <property type="protein sequence ID" value="MDX8050393.1"/>
    <property type="molecule type" value="Genomic_DNA"/>
</dbReference>
<evidence type="ECO:0000256" key="2">
    <source>
        <dbReference type="ARBA" id="ARBA00007531"/>
    </source>
</evidence>
<protein>
    <submittedName>
        <fullName evidence="9">MmpS family transport accessory protein</fullName>
    </submittedName>
</protein>
<reference evidence="9 10" key="2">
    <citation type="submission" date="2023-11" db="EMBL/GenBank/DDBJ databases">
        <authorList>
            <person name="Lara A.C."/>
            <person name="Chronakova A."/>
        </authorList>
    </citation>
    <scope>NUCLEOTIDE SEQUENCE [LARGE SCALE GENOMIC DNA]</scope>
    <source>
        <strain evidence="9 10">BCCO 10_0798</strain>
    </source>
</reference>
<feature type="region of interest" description="Disordered" evidence="7">
    <location>
        <begin position="1"/>
        <end position="34"/>
    </location>
</feature>
<feature type="compositionally biased region" description="Low complexity" evidence="7">
    <location>
        <begin position="1"/>
        <end position="10"/>
    </location>
</feature>
<dbReference type="RefSeq" id="WP_319984366.1">
    <property type="nucleotide sequence ID" value="NZ_JAXAVV010000005.1"/>
</dbReference>
<evidence type="ECO:0000256" key="4">
    <source>
        <dbReference type="ARBA" id="ARBA00022692"/>
    </source>
</evidence>
<evidence type="ECO:0000256" key="3">
    <source>
        <dbReference type="ARBA" id="ARBA00022475"/>
    </source>
</evidence>
<evidence type="ECO:0000313" key="10">
    <source>
        <dbReference type="Proteomes" id="UP001271792"/>
    </source>
</evidence>
<organism evidence="9 10">
    <name type="scientific">Lentzea kristufekii</name>
    <dbReference type="NCBI Taxonomy" id="3095430"/>
    <lineage>
        <taxon>Bacteria</taxon>
        <taxon>Bacillati</taxon>
        <taxon>Actinomycetota</taxon>
        <taxon>Actinomycetes</taxon>
        <taxon>Pseudonocardiales</taxon>
        <taxon>Pseudonocardiaceae</taxon>
        <taxon>Lentzea</taxon>
    </lineage>
</organism>
<accession>A0ABU4TQ51</accession>
<evidence type="ECO:0000313" key="9">
    <source>
        <dbReference type="EMBL" id="MDX8050393.1"/>
    </source>
</evidence>
<evidence type="ECO:0000256" key="5">
    <source>
        <dbReference type="ARBA" id="ARBA00022989"/>
    </source>
</evidence>
<feature type="compositionally biased region" description="Low complexity" evidence="7">
    <location>
        <begin position="71"/>
        <end position="86"/>
    </location>
</feature>
<dbReference type="InterPro" id="IPR008693">
    <property type="entry name" value="MmpS"/>
</dbReference>
<keyword evidence="5 8" id="KW-1133">Transmembrane helix</keyword>
<feature type="region of interest" description="Disordered" evidence="7">
    <location>
        <begin position="60"/>
        <end position="86"/>
    </location>
</feature>
<evidence type="ECO:0000256" key="7">
    <source>
        <dbReference type="SAM" id="MobiDB-lite"/>
    </source>
</evidence>
<feature type="transmembrane region" description="Helical" evidence="8">
    <location>
        <begin position="37"/>
        <end position="57"/>
    </location>
</feature>
<dbReference type="InterPro" id="IPR038468">
    <property type="entry name" value="MmpS_C"/>
</dbReference>
<keyword evidence="10" id="KW-1185">Reference proteome</keyword>
<comment type="similarity">
    <text evidence="2">Belongs to the MmpS family.</text>
</comment>
<gene>
    <name evidence="9" type="ORF">SK571_13460</name>
</gene>
<evidence type="ECO:0000256" key="6">
    <source>
        <dbReference type="ARBA" id="ARBA00023136"/>
    </source>
</evidence>
<dbReference type="Pfam" id="PF05423">
    <property type="entry name" value="Mycobact_memb"/>
    <property type="match status" value="1"/>
</dbReference>
<keyword evidence="4 8" id="KW-0812">Transmembrane</keyword>
<comment type="subcellular location">
    <subcellularLocation>
        <location evidence="1">Cell membrane</location>
    </subcellularLocation>
</comment>
<proteinExistence type="inferred from homology"/>
<dbReference type="Proteomes" id="UP001271792">
    <property type="component" value="Unassembled WGS sequence"/>
</dbReference>
<reference evidence="9 10" key="1">
    <citation type="submission" date="2023-11" db="EMBL/GenBank/DDBJ databases">
        <title>Lentzea sokolovensis, sp. nov., Lentzea kristufkii, sp. nov., and Lentzea miocenensis, sp. nov., rare actinobacteria from Sokolov Coal Basin, Miocene lacustrine sediment, Czech Republic.</title>
        <authorList>
            <person name="Lara A."/>
            <person name="Kotroba L."/>
            <person name="Nouioui I."/>
            <person name="Neumann-Schaal M."/>
            <person name="Mast Y."/>
            <person name="Chronakova A."/>
        </authorList>
    </citation>
    <scope>NUCLEOTIDE SEQUENCE [LARGE SCALE GENOMIC DNA]</scope>
    <source>
        <strain evidence="9 10">BCCO 10_0798</strain>
    </source>
</reference>
<sequence>MSQQPPGQQQPYPPQYPQQPQYMPQPQPPKKKSKKGWFIGIGVLVLLLIIGAALGGGRPSGTTANTPAGEQPTAAAQPTAAQQPAAPAVRTVVYEVTGTGTANNITYNTDGLTSTQQETNVKLPWSKTVEMKAGEAFQMATLLAQNGPSGEITVKITVDGKLVKDGKSSGPYAVVNVSENIGSFK</sequence>
<keyword evidence="6 8" id="KW-0472">Membrane</keyword>
<evidence type="ECO:0000256" key="1">
    <source>
        <dbReference type="ARBA" id="ARBA00004236"/>
    </source>
</evidence>
<dbReference type="Gene3D" id="2.60.40.2880">
    <property type="entry name" value="MmpS1-5, C-terminal soluble domain"/>
    <property type="match status" value="1"/>
</dbReference>